<proteinExistence type="predicted"/>
<dbReference type="AlphaFoldDB" id="A0A0E9UZG7"/>
<name>A0A0E9UZG7_ANGAN</name>
<organism evidence="1">
    <name type="scientific">Anguilla anguilla</name>
    <name type="common">European freshwater eel</name>
    <name type="synonym">Muraena anguilla</name>
    <dbReference type="NCBI Taxonomy" id="7936"/>
    <lineage>
        <taxon>Eukaryota</taxon>
        <taxon>Metazoa</taxon>
        <taxon>Chordata</taxon>
        <taxon>Craniata</taxon>
        <taxon>Vertebrata</taxon>
        <taxon>Euteleostomi</taxon>
        <taxon>Actinopterygii</taxon>
        <taxon>Neopterygii</taxon>
        <taxon>Teleostei</taxon>
        <taxon>Anguilliformes</taxon>
        <taxon>Anguillidae</taxon>
        <taxon>Anguilla</taxon>
    </lineage>
</organism>
<sequence length="55" mass="6740">MLANTTLYILRHGVCYYTCKYTRSYMNQRSAQVCHSLQTRIKNEEKKEIKRYKYI</sequence>
<protein>
    <submittedName>
        <fullName evidence="1">Uncharacterized protein</fullName>
    </submittedName>
</protein>
<evidence type="ECO:0000313" key="1">
    <source>
        <dbReference type="EMBL" id="JAH71151.1"/>
    </source>
</evidence>
<reference evidence="1" key="2">
    <citation type="journal article" date="2015" name="Fish Shellfish Immunol.">
        <title>Early steps in the European eel (Anguilla anguilla)-Vibrio vulnificus interaction in the gills: Role of the RtxA13 toxin.</title>
        <authorList>
            <person name="Callol A."/>
            <person name="Pajuelo D."/>
            <person name="Ebbesson L."/>
            <person name="Teles M."/>
            <person name="MacKenzie S."/>
            <person name="Amaro C."/>
        </authorList>
    </citation>
    <scope>NUCLEOTIDE SEQUENCE</scope>
</reference>
<accession>A0A0E9UZG7</accession>
<dbReference type="EMBL" id="GBXM01037426">
    <property type="protein sequence ID" value="JAH71151.1"/>
    <property type="molecule type" value="Transcribed_RNA"/>
</dbReference>
<reference evidence="1" key="1">
    <citation type="submission" date="2014-11" db="EMBL/GenBank/DDBJ databases">
        <authorList>
            <person name="Amaro Gonzalez C."/>
        </authorList>
    </citation>
    <scope>NUCLEOTIDE SEQUENCE</scope>
</reference>